<keyword evidence="2" id="KW-1185">Reference proteome</keyword>
<dbReference type="Proteomes" id="UP001631969">
    <property type="component" value="Unassembled WGS sequence"/>
</dbReference>
<evidence type="ECO:0000313" key="2">
    <source>
        <dbReference type="Proteomes" id="UP001631969"/>
    </source>
</evidence>
<protein>
    <submittedName>
        <fullName evidence="1">Response regulator</fullName>
    </submittedName>
</protein>
<reference evidence="1" key="1">
    <citation type="submission" date="2024-12" db="EMBL/GenBank/DDBJ databases">
        <authorList>
            <person name="Wu N."/>
        </authorList>
    </citation>
    <scope>NUCLEOTIDE SEQUENCE</scope>
    <source>
        <strain evidence="1">P15</strain>
    </source>
</reference>
<accession>A0ACC7P5L6</accession>
<comment type="caution">
    <text evidence="1">The sequence shown here is derived from an EMBL/GenBank/DDBJ whole genome shotgun (WGS) entry which is preliminary data.</text>
</comment>
<evidence type="ECO:0000313" key="1">
    <source>
        <dbReference type="EMBL" id="MFM9331700.1"/>
    </source>
</evidence>
<organism evidence="1 2">
    <name type="scientific">Paenibacillus mesotrionivorans</name>
    <dbReference type="NCBI Taxonomy" id="3160968"/>
    <lineage>
        <taxon>Bacteria</taxon>
        <taxon>Bacillati</taxon>
        <taxon>Bacillota</taxon>
        <taxon>Bacilli</taxon>
        <taxon>Bacillales</taxon>
        <taxon>Paenibacillaceae</taxon>
        <taxon>Paenibacillus</taxon>
    </lineage>
</organism>
<proteinExistence type="predicted"/>
<gene>
    <name evidence="1" type="ORF">ACI1P1_25710</name>
</gene>
<sequence length="394" mass="45507">MGEGEKGMFTVVIVEDEKPILELMKVVVGRNPHCRIIGAFNNPLEALEKLPELKPDIAFLDVEMPKLSGIELAQRLNECCEGTRIVFTTAYKEYALEAFRVFAFDYILKPVMTSAIDRITTRLLKEADRTGSPGASAPPEPVLKASIHCLGSFEVRSPEGELVRWPTRKTEELFAYLLCWPDQDISKWKLMDLLWPEMNEERAIHNLHNTVYRLKKLIKEQDIGMDVVKTGDGYLLKTQDTRYDLLEFLQGISGLGHKKQAEPERLEALFALYRGPLLGHKDYMWKVQLEESCGKQYRALGCRLAERYMAQGEWSKAEQRLLSCLSFYPLEEELHLLLMEVYAAAGKRERITRHFNLFEMQYRKEMGMEVPAEISKKAKMYMEMSKISQPRQKK</sequence>
<name>A0ACC7P5L6_9BACL</name>
<dbReference type="EMBL" id="JBJURJ010000021">
    <property type="protein sequence ID" value="MFM9331700.1"/>
    <property type="molecule type" value="Genomic_DNA"/>
</dbReference>